<dbReference type="HOGENOM" id="CLU_1507951_0_0_7"/>
<dbReference type="EMBL" id="AZHW01001423">
    <property type="protein sequence ID" value="ETW92618.1"/>
    <property type="molecule type" value="Genomic_DNA"/>
</dbReference>
<reference evidence="1 2" key="1">
    <citation type="journal article" date="2014" name="Nature">
        <title>An environmental bacterial taxon with a large and distinct metabolic repertoire.</title>
        <authorList>
            <person name="Wilson M.C."/>
            <person name="Mori T."/>
            <person name="Ruckert C."/>
            <person name="Uria A.R."/>
            <person name="Helf M.J."/>
            <person name="Takada K."/>
            <person name="Gernert C."/>
            <person name="Steffens U.A."/>
            <person name="Heycke N."/>
            <person name="Schmitt S."/>
            <person name="Rinke C."/>
            <person name="Helfrich E.J."/>
            <person name="Brachmann A.O."/>
            <person name="Gurgui C."/>
            <person name="Wakimoto T."/>
            <person name="Kracht M."/>
            <person name="Crusemann M."/>
            <person name="Hentschel U."/>
            <person name="Abe I."/>
            <person name="Matsunaga S."/>
            <person name="Kalinowski J."/>
            <person name="Takeyama H."/>
            <person name="Piel J."/>
        </authorList>
    </citation>
    <scope>NUCLEOTIDE SEQUENCE [LARGE SCALE GENOMIC DNA]</scope>
    <source>
        <strain evidence="2">TSY1</strain>
    </source>
</reference>
<evidence type="ECO:0000313" key="1">
    <source>
        <dbReference type="EMBL" id="ETW92618.1"/>
    </source>
</evidence>
<proteinExistence type="predicted"/>
<dbReference type="AlphaFoldDB" id="W4L3D8"/>
<gene>
    <name evidence="1" type="ORF">ETSY1_42865</name>
</gene>
<sequence length="178" mass="20366">MSRPKDLKSKPKHGTFFPIRFSDLIRFVKETDLNDCFGNRIAIRLENRERTSEFGIPLADLVPEEELALYSVPEHISESAAKNAVIIACEELCMIQSRKNNFNSTKYSYFCAYLNENGTITITRKDVSVQRPKYRGTQKFSNAFGTKKRKVSETVLVTKIPNKGMESDALKRAPHETR</sequence>
<organism evidence="1 2">
    <name type="scientific">Entotheonella factor</name>
    <dbReference type="NCBI Taxonomy" id="1429438"/>
    <lineage>
        <taxon>Bacteria</taxon>
        <taxon>Pseudomonadati</taxon>
        <taxon>Nitrospinota/Tectimicrobiota group</taxon>
        <taxon>Candidatus Tectimicrobiota</taxon>
        <taxon>Candidatus Entotheonellia</taxon>
        <taxon>Candidatus Entotheonellales</taxon>
        <taxon>Candidatus Entotheonellaceae</taxon>
        <taxon>Candidatus Entotheonella</taxon>
    </lineage>
</organism>
<dbReference type="Proteomes" id="UP000019141">
    <property type="component" value="Unassembled WGS sequence"/>
</dbReference>
<comment type="caution">
    <text evidence="1">The sequence shown here is derived from an EMBL/GenBank/DDBJ whole genome shotgun (WGS) entry which is preliminary data.</text>
</comment>
<name>W4L3D8_ENTF1</name>
<evidence type="ECO:0000313" key="2">
    <source>
        <dbReference type="Proteomes" id="UP000019141"/>
    </source>
</evidence>
<accession>W4L3D8</accession>
<protein>
    <submittedName>
        <fullName evidence="1">Uncharacterized protein</fullName>
    </submittedName>
</protein>
<keyword evidence="2" id="KW-1185">Reference proteome</keyword>